<keyword evidence="2 7" id="KW-0813">Transport</keyword>
<dbReference type="SUPFAM" id="SSF56935">
    <property type="entry name" value="Porins"/>
    <property type="match status" value="1"/>
</dbReference>
<comment type="similarity">
    <text evidence="7">Belongs to the TonB-dependent receptor family.</text>
</comment>
<keyword evidence="5 7" id="KW-0472">Membrane</keyword>
<dbReference type="Pfam" id="PF13715">
    <property type="entry name" value="CarbopepD_reg_2"/>
    <property type="match status" value="1"/>
</dbReference>
<protein>
    <submittedName>
        <fullName evidence="9">Iron complex outermembrane recepter protein</fullName>
    </submittedName>
</protein>
<evidence type="ECO:0000256" key="2">
    <source>
        <dbReference type="ARBA" id="ARBA00022448"/>
    </source>
</evidence>
<dbReference type="NCBIfam" id="TIGR04057">
    <property type="entry name" value="SusC_RagA_signa"/>
    <property type="match status" value="1"/>
</dbReference>
<evidence type="ECO:0000259" key="8">
    <source>
        <dbReference type="Pfam" id="PF07715"/>
    </source>
</evidence>
<evidence type="ECO:0000313" key="9">
    <source>
        <dbReference type="EMBL" id="SKD02176.1"/>
    </source>
</evidence>
<dbReference type="InterPro" id="IPR012910">
    <property type="entry name" value="Plug_dom"/>
</dbReference>
<feature type="domain" description="TonB-dependent receptor plug" evidence="8">
    <location>
        <begin position="254"/>
        <end position="377"/>
    </location>
</feature>
<keyword evidence="6 7" id="KW-0998">Cell outer membrane</keyword>
<keyword evidence="3 7" id="KW-1134">Transmembrane beta strand</keyword>
<dbReference type="InterPro" id="IPR039426">
    <property type="entry name" value="TonB-dep_rcpt-like"/>
</dbReference>
<evidence type="ECO:0000256" key="5">
    <source>
        <dbReference type="ARBA" id="ARBA00023136"/>
    </source>
</evidence>
<dbReference type="Pfam" id="PF07715">
    <property type="entry name" value="Plug"/>
    <property type="match status" value="1"/>
</dbReference>
<keyword evidence="10" id="KW-1185">Reference proteome</keyword>
<comment type="subcellular location">
    <subcellularLocation>
        <location evidence="1 7">Cell outer membrane</location>
        <topology evidence="1 7">Multi-pass membrane protein</topology>
    </subcellularLocation>
</comment>
<dbReference type="InterPro" id="IPR036942">
    <property type="entry name" value="Beta-barrel_TonB_sf"/>
</dbReference>
<dbReference type="Gene3D" id="2.40.170.20">
    <property type="entry name" value="TonB-dependent receptor, beta-barrel domain"/>
    <property type="match status" value="1"/>
</dbReference>
<dbReference type="AlphaFoldDB" id="A0A1T5NP90"/>
<dbReference type="Gene3D" id="2.170.130.10">
    <property type="entry name" value="TonB-dependent receptor, plug domain"/>
    <property type="match status" value="1"/>
</dbReference>
<sequence>MQSNCHAKPVFVPGLLSTIKDRVLTFRKSGAHLRIKKQLIKQMKITAILLTVVCLQISAKSLSQQITLSQKNAPIQKVFEEIKKQSGYKFWYEDAMLTKSKPVDISIRNGSLEEVLALLFRNQPFSYEVIGKIIAVKEKDIRLENTTPFIAIPEVVLRKISGLVKDSTGMPIPGVTILVKGTKTGATTDVQGRFSLDVPEGNVVLVFTSVGYEPKSITLGTSTFLNVTLSIASSGLNEMVVTALGIKRPKGTLGYAISTIKGDELTKAGSTMNPFLALYGKAAGVGVNVGASGPQGGVRINIRGAASMNPDQNVRPLFVVDGVILSDRKTQIGGDVGQGFDYGAGINDINPDDIESIDILKGAKATVLYGSDAANGVMIITTKNGRNVKGFGMTGNIQHTIEQPVSYLKLQTKYGLGDNLYDTTYETINGVRTRMLPNKRFSFGPAFDGADVMFYDSSMVKNSPHRNNFMSLFQNGHSTSANVAIAGSNEKGSIRASYTNYNYQDISGDNSWQKRNSFSFNGNIKASELASFEVISNIYSISTQNRRSQNDGPVAWGYPVDYDYNLIYPYYTDATGYKRDLSNARVSDAFSLLGNYLWNNKKNRYKDENIHMITSAKVTLNFTKNIFLVGQAGLDYDNTNYNTEVSVTKVLPTVGGGSFGVAKENSTTQTYQALLNYNKSFLNNDLRLFAFGGGVYRLRNVDYLGTNTVGGLTFPDWYSFSNQLGTPSADNAHLLRNYTRGSDVLYSLLASAALSWKNEFTLELQGRQDWNSTLPPENNKYFYPGAALTWNYTERFPIAGVNSGQLRLSWADVGNGTTRYFANNLYGYTRLPGTDANSVSPPDKLLPGALKPERKREFEIGINNTFLPQDRVILDFSFYTNHRYNQIISLPISSASSSAGLIVNAGDVKAWGFELALTGVPLVGKNYRWSLTLNAASQGSKVIDLYPGVTNYPFSNLINGAAASIHADEGRPYGEIVMLDYKRDEAGNKVVNNNGIYILDDQKSTVAGNVMPKVYGGFISDFQYKNFNFRIGLDYKYGGTIFSYTNNRLTGVGQLENTMQYRDEENGGLAYYINSNDQNVPWQHSQPAPAQSKDGHVYHDGLILPGMKVDDNGKYTTNDIITSASSYYGSYANDLATSFPPDRLFKNNYIKVREVALSYTLPAEISKRIRMQRLTVTAAARNLFYLYKSIPNIDPEGALGADVFVENTIYPSQRTYSLGLNVAF</sequence>
<evidence type="ECO:0000256" key="3">
    <source>
        <dbReference type="ARBA" id="ARBA00022452"/>
    </source>
</evidence>
<dbReference type="InterPro" id="IPR023996">
    <property type="entry name" value="TonB-dep_OMP_SusC/RagA"/>
</dbReference>
<evidence type="ECO:0000256" key="6">
    <source>
        <dbReference type="ARBA" id="ARBA00023237"/>
    </source>
</evidence>
<dbReference type="InterPro" id="IPR008969">
    <property type="entry name" value="CarboxyPept-like_regulatory"/>
</dbReference>
<evidence type="ECO:0000256" key="7">
    <source>
        <dbReference type="PROSITE-ProRule" id="PRU01360"/>
    </source>
</evidence>
<name>A0A1T5NP90_9BACT</name>
<evidence type="ECO:0000256" key="1">
    <source>
        <dbReference type="ARBA" id="ARBA00004571"/>
    </source>
</evidence>
<evidence type="ECO:0000256" key="4">
    <source>
        <dbReference type="ARBA" id="ARBA00022692"/>
    </source>
</evidence>
<evidence type="ECO:0000313" key="10">
    <source>
        <dbReference type="Proteomes" id="UP000190166"/>
    </source>
</evidence>
<dbReference type="EMBL" id="FUZZ01000001">
    <property type="protein sequence ID" value="SKD02176.1"/>
    <property type="molecule type" value="Genomic_DNA"/>
</dbReference>
<dbReference type="Gene3D" id="2.60.40.1120">
    <property type="entry name" value="Carboxypeptidase-like, regulatory domain"/>
    <property type="match status" value="1"/>
</dbReference>
<accession>A0A1T5NP90</accession>
<dbReference type="InterPro" id="IPR023997">
    <property type="entry name" value="TonB-dep_OMP_SusC/RagA_CS"/>
</dbReference>
<dbReference type="PROSITE" id="PS52016">
    <property type="entry name" value="TONB_DEPENDENT_REC_3"/>
    <property type="match status" value="1"/>
</dbReference>
<dbReference type="GO" id="GO:0009279">
    <property type="term" value="C:cell outer membrane"/>
    <property type="evidence" value="ECO:0007669"/>
    <property type="project" value="UniProtKB-SubCell"/>
</dbReference>
<reference evidence="9 10" key="1">
    <citation type="submission" date="2017-02" db="EMBL/GenBank/DDBJ databases">
        <authorList>
            <person name="Peterson S.W."/>
        </authorList>
    </citation>
    <scope>NUCLEOTIDE SEQUENCE [LARGE SCALE GENOMIC DNA]</scope>
    <source>
        <strain evidence="9 10">DSM 18108</strain>
    </source>
</reference>
<proteinExistence type="inferred from homology"/>
<keyword evidence="4 7" id="KW-0812">Transmembrane</keyword>
<dbReference type="SUPFAM" id="SSF49464">
    <property type="entry name" value="Carboxypeptidase regulatory domain-like"/>
    <property type="match status" value="1"/>
</dbReference>
<dbReference type="Proteomes" id="UP000190166">
    <property type="component" value="Unassembled WGS sequence"/>
</dbReference>
<gene>
    <name evidence="9" type="ORF">SAMN05660461_2440</name>
</gene>
<dbReference type="STRING" id="393003.SAMN05660461_2440"/>
<organism evidence="9 10">
    <name type="scientific">Chitinophaga ginsengisegetis</name>
    <dbReference type="NCBI Taxonomy" id="393003"/>
    <lineage>
        <taxon>Bacteria</taxon>
        <taxon>Pseudomonadati</taxon>
        <taxon>Bacteroidota</taxon>
        <taxon>Chitinophagia</taxon>
        <taxon>Chitinophagales</taxon>
        <taxon>Chitinophagaceae</taxon>
        <taxon>Chitinophaga</taxon>
    </lineage>
</organism>
<dbReference type="NCBIfam" id="TIGR04056">
    <property type="entry name" value="OMP_RagA_SusC"/>
    <property type="match status" value="1"/>
</dbReference>
<dbReference type="InterPro" id="IPR037066">
    <property type="entry name" value="Plug_dom_sf"/>
</dbReference>